<protein>
    <submittedName>
        <fullName evidence="1">Uncharacterized protein</fullName>
    </submittedName>
</protein>
<proteinExistence type="predicted"/>
<dbReference type="EMBL" id="MG841150">
    <property type="protein sequence ID" value="AYD75924.1"/>
    <property type="molecule type" value="Genomic_DNA"/>
</dbReference>
<sequence>MTITLVDVGTTANDGTGDPLRTAFQTVNTAITAINNAVVVGTGTTTFKDDSGTKGIAVASNGDVTFTNAGSTAGMTWDASGNSNLGALGVGIAAPLAALHVANGEIWVGQDGVLDGKITFRDSGSITNEAEIYTDSNGSLFLKAFAASSTISFTTGNPSPQVRLQIALNGTCSWFNQSATEGMTYNASSFGNAGALGINETNPDYKLDVNGTFGFTPGSSVTPVDNGDIVFEATSNTVFTVKLKGSDGVVRSGTITLA</sequence>
<name>A0A678W359_9VIRU</name>
<evidence type="ECO:0000313" key="1">
    <source>
        <dbReference type="EMBL" id="AYD75918.1"/>
    </source>
</evidence>
<accession>A0A678W359</accession>
<evidence type="ECO:0000313" key="2">
    <source>
        <dbReference type="EMBL" id="AYD75924.1"/>
    </source>
</evidence>
<dbReference type="EMBL" id="MG841150">
    <property type="protein sequence ID" value="AYD75918.1"/>
    <property type="molecule type" value="Genomic_DNA"/>
</dbReference>
<reference evidence="1" key="1">
    <citation type="submission" date="2018-01" db="EMBL/GenBank/DDBJ databases">
        <title>A diatom virus reveals a new lineage of giant single stranded DNA viruses originating from double stranded DNA phage.</title>
        <authorList>
            <person name="Carlson M.C.G."/>
            <person name="Frischkorn K.R."/>
            <person name="Brumfield S."/>
            <person name="Rocap G."/>
        </authorList>
    </citation>
    <scope>NUCLEOTIDE SEQUENCE</scope>
    <source>
        <strain evidence="1">PmDNAV1</strain>
    </source>
</reference>
<gene>
    <name evidence="1" type="ORF">PmDNAV1_gp34</name>
    <name evidence="2" type="ORF">PmDNAV1_gp40</name>
</gene>
<organism evidence="1">
    <name type="scientific">Pseudo-nitzschia multiseries DNA virus</name>
    <dbReference type="NCBI Taxonomy" id="2364897"/>
    <lineage>
        <taxon>Viruses</taxon>
    </lineage>
</organism>